<evidence type="ECO:0008006" key="13">
    <source>
        <dbReference type="Google" id="ProtNLM"/>
    </source>
</evidence>
<feature type="compositionally biased region" description="Low complexity" evidence="8">
    <location>
        <begin position="91"/>
        <end position="111"/>
    </location>
</feature>
<dbReference type="GO" id="GO:0051898">
    <property type="term" value="P:negative regulation of phosphatidylinositol 3-kinase/protein kinase B signal transduction"/>
    <property type="evidence" value="ECO:0007669"/>
    <property type="project" value="InterPro"/>
</dbReference>
<name>A0A8J4PUF0_9MYCE</name>
<dbReference type="Pfam" id="PF23138">
    <property type="entry name" value="CTLH_Armc9"/>
    <property type="match status" value="1"/>
</dbReference>
<feature type="region of interest" description="Disordered" evidence="8">
    <location>
        <begin position="253"/>
        <end position="412"/>
    </location>
</feature>
<dbReference type="GO" id="GO:0031901">
    <property type="term" value="C:early endosome membrane"/>
    <property type="evidence" value="ECO:0007669"/>
    <property type="project" value="UniProtKB-SubCell"/>
</dbReference>
<evidence type="ECO:0000259" key="10">
    <source>
        <dbReference type="Pfam" id="PF23138"/>
    </source>
</evidence>
<dbReference type="InterPro" id="IPR024977">
    <property type="entry name" value="Apc4-like_WD40_dom"/>
</dbReference>
<organism evidence="11 12">
    <name type="scientific">Polysphondylium violaceum</name>
    <dbReference type="NCBI Taxonomy" id="133409"/>
    <lineage>
        <taxon>Eukaryota</taxon>
        <taxon>Amoebozoa</taxon>
        <taxon>Evosea</taxon>
        <taxon>Eumycetozoa</taxon>
        <taxon>Dictyostelia</taxon>
        <taxon>Dictyosteliales</taxon>
        <taxon>Dictyosteliaceae</taxon>
        <taxon>Polysphondylium</taxon>
    </lineage>
</organism>
<comment type="subcellular location">
    <subcellularLocation>
        <location evidence="1">Early endosome membrane</location>
        <topology evidence="1">Peripheral membrane protein</topology>
    </subcellularLocation>
    <subcellularLocation>
        <location evidence="2">Late endosome membrane</location>
    </subcellularLocation>
</comment>
<feature type="compositionally biased region" description="Low complexity" evidence="8">
    <location>
        <begin position="313"/>
        <end position="398"/>
    </location>
</feature>
<dbReference type="InterPro" id="IPR001680">
    <property type="entry name" value="WD40_rpt"/>
</dbReference>
<feature type="repeat" description="WD" evidence="7">
    <location>
        <begin position="575"/>
        <end position="616"/>
    </location>
</feature>
<evidence type="ECO:0000256" key="1">
    <source>
        <dbReference type="ARBA" id="ARBA00004220"/>
    </source>
</evidence>
<dbReference type="InterPro" id="IPR019775">
    <property type="entry name" value="WD40_repeat_CS"/>
</dbReference>
<dbReference type="EMBL" id="AJWJ01000117">
    <property type="protein sequence ID" value="KAF2075048.1"/>
    <property type="molecule type" value="Genomic_DNA"/>
</dbReference>
<dbReference type="GO" id="GO:0045022">
    <property type="term" value="P:early endosome to late endosome transport"/>
    <property type="evidence" value="ECO:0007669"/>
    <property type="project" value="InterPro"/>
</dbReference>
<gene>
    <name evidence="11" type="ORF">CYY_003658</name>
</gene>
<feature type="repeat" description="WD" evidence="7">
    <location>
        <begin position="491"/>
        <end position="525"/>
    </location>
</feature>
<keyword evidence="5" id="KW-0677">Repeat</keyword>
<evidence type="ECO:0000256" key="5">
    <source>
        <dbReference type="ARBA" id="ARBA00022737"/>
    </source>
</evidence>
<evidence type="ECO:0000259" key="9">
    <source>
        <dbReference type="Pfam" id="PF12894"/>
    </source>
</evidence>
<protein>
    <recommendedName>
        <fullName evidence="13">WD40 repeat-containing protein</fullName>
    </recommendedName>
</protein>
<dbReference type="Proteomes" id="UP000695562">
    <property type="component" value="Unassembled WGS sequence"/>
</dbReference>
<evidence type="ECO:0000313" key="11">
    <source>
        <dbReference type="EMBL" id="KAF2075048.1"/>
    </source>
</evidence>
<dbReference type="OrthoDB" id="538223at2759"/>
<evidence type="ECO:0000313" key="12">
    <source>
        <dbReference type="Proteomes" id="UP000695562"/>
    </source>
</evidence>
<proteinExistence type="inferred from homology"/>
<keyword evidence="4 7" id="KW-0853">WD repeat</keyword>
<dbReference type="PANTHER" id="PTHR13083">
    <property type="entry name" value="WD REPEAT-CONTAINING PROTEIN 91"/>
    <property type="match status" value="1"/>
</dbReference>
<feature type="repeat" description="WD" evidence="7">
    <location>
        <begin position="708"/>
        <end position="738"/>
    </location>
</feature>
<evidence type="ECO:0000256" key="7">
    <source>
        <dbReference type="PROSITE-ProRule" id="PRU00221"/>
    </source>
</evidence>
<dbReference type="SMART" id="SM00320">
    <property type="entry name" value="WD40"/>
    <property type="match status" value="6"/>
</dbReference>
<dbReference type="CDD" id="cd14686">
    <property type="entry name" value="bZIP"/>
    <property type="match status" value="1"/>
</dbReference>
<dbReference type="GO" id="GO:0031902">
    <property type="term" value="C:late endosome membrane"/>
    <property type="evidence" value="ECO:0007669"/>
    <property type="project" value="UniProtKB-SubCell"/>
</dbReference>
<dbReference type="SUPFAM" id="SSF50978">
    <property type="entry name" value="WD40 repeat-like"/>
    <property type="match status" value="1"/>
</dbReference>
<feature type="repeat" description="WD" evidence="7">
    <location>
        <begin position="617"/>
        <end position="651"/>
    </location>
</feature>
<dbReference type="Pfam" id="PF12894">
    <property type="entry name" value="ANAPC4_WD40"/>
    <property type="match status" value="1"/>
</dbReference>
<dbReference type="InterPro" id="IPR036322">
    <property type="entry name" value="WD40_repeat_dom_sf"/>
</dbReference>
<accession>A0A8J4PUF0</accession>
<feature type="repeat" description="WD" evidence="7">
    <location>
        <begin position="442"/>
        <end position="483"/>
    </location>
</feature>
<sequence>MNSIANLNYLDELVKEYLVFRGFTQTNHYFSLEKKSDKLKGFQVDRILEQINYYIANYDIHHLIELWNFLDITFFSRIDFNRNYTSAPSPSLNGGNHNHNNNHNSRQSNHHLNNSSFRHDLSSTIKKLSTSLKKYYVIYAVNNNRIDKVKEFFDLYSHELIRDPEWQHWFALPYIRNAHMDPFFEVYFSKVWSEAFSLSLRNFLSTIFKNIPLPKMLQFNLERQNRKRLESQVENLLQQNEELRSQLDKLEYQNKRDQSAAVSSGGSNLRRDNSSSNINTSADDRENSFSRVSKRSETSSLRGSVVNNHHHPSNSNNNLMASIDDDSSSGGVVIGSGRARRSITNNSTTIAGNSNSNSNSNVINSNNSSSSSSNTSTTNNSNNPTTATATATTTTNNTLFPNGLNSSGMEMGEMDENGLLKKSSFDVSSGEAMYTIESQETCTSHSSPITRCKFLSNGSKIASSSVDGTVRLWNVDGFSSRHTTIYCLSEVISLEWENKSKLLMCGTTDSKIKLWNSSTDKAIGDINTPPEFPRVEDLVCNPNGNSFVSSSNNLARTDGIVYTWNLRTLKVEDKFSSSNAVINSMSFNNSGTLLATGCVDGTIRIFDIKTGSPIAGWQAHTEELLSVQFASDENNKLYSMGKDGKLYQWNVHMMGKPLREYQYPGFPTDSHRTTKISFNSDSSTFIVGSNNKFALIYNVEQSSPVLKVSGHSGPVVSVDWHPTQNTCVTGSLDQTVRLSKLVKKYSLF</sequence>
<dbReference type="GO" id="GO:0141039">
    <property type="term" value="F:phosphatidylinositol 3-kinase inhibitor activity"/>
    <property type="evidence" value="ECO:0007669"/>
    <property type="project" value="InterPro"/>
</dbReference>
<keyword evidence="12" id="KW-1185">Reference proteome</keyword>
<evidence type="ECO:0000256" key="4">
    <source>
        <dbReference type="ARBA" id="ARBA00022574"/>
    </source>
</evidence>
<dbReference type="PROSITE" id="PS50082">
    <property type="entry name" value="WD_REPEATS_2"/>
    <property type="match status" value="5"/>
</dbReference>
<dbReference type="InterPro" id="IPR056327">
    <property type="entry name" value="ARMC9_CTLH-like_dom"/>
</dbReference>
<dbReference type="PROSITE" id="PS00678">
    <property type="entry name" value="WD_REPEATS_1"/>
    <property type="match status" value="1"/>
</dbReference>
<evidence type="ECO:0000256" key="3">
    <source>
        <dbReference type="ARBA" id="ARBA00006128"/>
    </source>
</evidence>
<feature type="region of interest" description="Disordered" evidence="8">
    <location>
        <begin position="89"/>
        <end position="111"/>
    </location>
</feature>
<comment type="caution">
    <text evidence="11">The sequence shown here is derived from an EMBL/GenBank/DDBJ whole genome shotgun (WGS) entry which is preliminary data.</text>
</comment>
<dbReference type="CDD" id="cd00200">
    <property type="entry name" value="WD40"/>
    <property type="match status" value="1"/>
</dbReference>
<dbReference type="InterPro" id="IPR039724">
    <property type="entry name" value="WDR91"/>
</dbReference>
<evidence type="ECO:0000256" key="2">
    <source>
        <dbReference type="ARBA" id="ARBA00004414"/>
    </source>
</evidence>
<feature type="domain" description="ARMC9 CTLH-like" evidence="10">
    <location>
        <begin position="116"/>
        <end position="210"/>
    </location>
</feature>
<dbReference type="AlphaFoldDB" id="A0A8J4PUF0"/>
<keyword evidence="6" id="KW-0967">Endosome</keyword>
<evidence type="ECO:0000256" key="6">
    <source>
        <dbReference type="ARBA" id="ARBA00022753"/>
    </source>
</evidence>
<feature type="domain" description="Anaphase-promoting complex subunit 4-like WD40" evidence="9">
    <location>
        <begin position="577"/>
        <end position="631"/>
    </location>
</feature>
<feature type="compositionally biased region" description="Polar residues" evidence="8">
    <location>
        <begin position="399"/>
        <end position="408"/>
    </location>
</feature>
<dbReference type="PANTHER" id="PTHR13083:SF3">
    <property type="entry name" value="WD REPEAT-CONTAINING PROTEIN 91"/>
    <property type="match status" value="1"/>
</dbReference>
<dbReference type="InterPro" id="IPR015943">
    <property type="entry name" value="WD40/YVTN_repeat-like_dom_sf"/>
</dbReference>
<evidence type="ECO:0000256" key="8">
    <source>
        <dbReference type="SAM" id="MobiDB-lite"/>
    </source>
</evidence>
<dbReference type="Gene3D" id="2.130.10.10">
    <property type="entry name" value="YVTN repeat-like/Quinoprotein amine dehydrogenase"/>
    <property type="match status" value="3"/>
</dbReference>
<dbReference type="PROSITE" id="PS50294">
    <property type="entry name" value="WD_REPEATS_REGION"/>
    <property type="match status" value="3"/>
</dbReference>
<comment type="similarity">
    <text evidence="3">Belongs to the WD repeat WDR91 family.</text>
</comment>
<dbReference type="Pfam" id="PF00400">
    <property type="entry name" value="WD40"/>
    <property type="match status" value="3"/>
</dbReference>
<reference evidence="11" key="1">
    <citation type="submission" date="2020-01" db="EMBL/GenBank/DDBJ databases">
        <title>Development of genomics and gene disruption for Polysphondylium violaceum indicates a role for the polyketide synthase stlB in stalk morphogenesis.</title>
        <authorList>
            <person name="Narita B."/>
            <person name="Kawabe Y."/>
            <person name="Kin K."/>
            <person name="Saito T."/>
            <person name="Gibbs R."/>
            <person name="Kuspa A."/>
            <person name="Muzny D."/>
            <person name="Queller D."/>
            <person name="Richards S."/>
            <person name="Strassman J."/>
            <person name="Sucgang R."/>
            <person name="Worley K."/>
            <person name="Schaap P."/>
        </authorList>
    </citation>
    <scope>NUCLEOTIDE SEQUENCE</scope>
    <source>
        <strain evidence="11">QSvi11</strain>
    </source>
</reference>